<dbReference type="Gene3D" id="1.10.575.10">
    <property type="entry name" value="P1 Nuclease"/>
    <property type="match status" value="1"/>
</dbReference>
<dbReference type="GO" id="GO:0016788">
    <property type="term" value="F:hydrolase activity, acting on ester bonds"/>
    <property type="evidence" value="ECO:0007669"/>
    <property type="project" value="InterPro"/>
</dbReference>
<name>A0A5K7ZY50_9BACT</name>
<protein>
    <recommendedName>
        <fullName evidence="3">Phospholipase C/D domain-containing protein</fullName>
    </recommendedName>
</protein>
<reference evidence="1 2" key="1">
    <citation type="submission" date="2019-11" db="EMBL/GenBank/DDBJ databases">
        <title>Comparative genomics of hydrocarbon-degrading Desulfosarcina strains.</title>
        <authorList>
            <person name="Watanabe M."/>
            <person name="Kojima H."/>
            <person name="Fukui M."/>
        </authorList>
    </citation>
    <scope>NUCLEOTIDE SEQUENCE [LARGE SCALE GENOMIC DNA]</scope>
    <source>
        <strain evidence="1 2">28bB2T</strain>
    </source>
</reference>
<evidence type="ECO:0008006" key="3">
    <source>
        <dbReference type="Google" id="ProtNLM"/>
    </source>
</evidence>
<organism evidence="1 2">
    <name type="scientific">Desulfosarcina ovata subsp. sediminis</name>
    <dbReference type="NCBI Taxonomy" id="885957"/>
    <lineage>
        <taxon>Bacteria</taxon>
        <taxon>Pseudomonadati</taxon>
        <taxon>Thermodesulfobacteriota</taxon>
        <taxon>Desulfobacteria</taxon>
        <taxon>Desulfobacterales</taxon>
        <taxon>Desulfosarcinaceae</taxon>
        <taxon>Desulfosarcina</taxon>
    </lineage>
</organism>
<proteinExistence type="predicted"/>
<accession>A0A5K7ZY50</accession>
<dbReference type="SUPFAM" id="SSF48537">
    <property type="entry name" value="Phospholipase C/P1 nuclease"/>
    <property type="match status" value="1"/>
</dbReference>
<dbReference type="AlphaFoldDB" id="A0A5K7ZY50"/>
<sequence>MIFLTLWIFPAPTWAWYDETHLAIAKAAGYEKWYNAAGADITKIKAGDAEQKNHFSNNPPGTIISPEMVLEQASRYNDPNDTPGHLYGAIIASIREYRTTIRTGKYAEYHLAFCAHYVGDLSQPLHNTLHDSFNKKVHVATDGIIEDEVLNNLSLIEIYPIKIESETDLPREIARIANLSTNLGYQLEKENRMLTKEEAYRQISHSASLFKGILNWLKTEPKE</sequence>
<dbReference type="EMBL" id="AP021876">
    <property type="protein sequence ID" value="BBO85020.1"/>
    <property type="molecule type" value="Genomic_DNA"/>
</dbReference>
<dbReference type="KEGG" id="dov:DSCO28_55860"/>
<gene>
    <name evidence="1" type="ORF">DSCO28_55860</name>
</gene>
<evidence type="ECO:0000313" key="2">
    <source>
        <dbReference type="Proteomes" id="UP000425960"/>
    </source>
</evidence>
<dbReference type="InterPro" id="IPR008947">
    <property type="entry name" value="PLipase_C/P1_nuclease_dom_sf"/>
</dbReference>
<dbReference type="Proteomes" id="UP000425960">
    <property type="component" value="Chromosome"/>
</dbReference>
<evidence type="ECO:0000313" key="1">
    <source>
        <dbReference type="EMBL" id="BBO85020.1"/>
    </source>
</evidence>